<evidence type="ECO:0000256" key="2">
    <source>
        <dbReference type="SAM" id="MobiDB-lite"/>
    </source>
</evidence>
<dbReference type="InterPro" id="IPR051937">
    <property type="entry name" value="R3H_domain_containing"/>
</dbReference>
<gene>
    <name evidence="5" type="ORF">PAHAL_9G462200</name>
</gene>
<evidence type="ECO:0008006" key="6">
    <source>
        <dbReference type="Google" id="ProtNLM"/>
    </source>
</evidence>
<dbReference type="EMBL" id="CM008054">
    <property type="protein sequence ID" value="PAN49640.1"/>
    <property type="molecule type" value="Genomic_DNA"/>
</dbReference>
<feature type="domain" description="SUZ" evidence="4">
    <location>
        <begin position="104"/>
        <end position="200"/>
    </location>
</feature>
<dbReference type="InterPro" id="IPR024771">
    <property type="entry name" value="SUZ"/>
</dbReference>
<sequence>MATTQFAMVEELASLIKDNLHSKHLILSTEEALIAALQELRCADDGDSDGGEEDGAADTIELQPAGAYHRLLLHRLAEIYGFAHESVGEGEDRHLVLQRCPETAIPPVLISDMLWKFDNTDDSTSVDDSISVVLTRNDTDSQKPCKVDVVQEDTSIKNSHLKDTTDLKPLKQSAVFPAASLKEREAAYRAARERIFSGDDPKGNDKSYVKCRQVPVVAQRMIAHALGKKVQNPTETVASTEGRGKHLPDGPKVPTHSRKNFYPIATDNSEEHNVRNGKPNSASRNSYQTSSSQRCRTANSRAATAESLKKEQTGAARRMFAHALGLSAAQGSYGALPKPK</sequence>
<feature type="domain" description="R3H" evidence="3">
    <location>
        <begin position="23"/>
        <end position="101"/>
    </location>
</feature>
<dbReference type="PROSITE" id="PS51673">
    <property type="entry name" value="SUZ"/>
    <property type="match status" value="1"/>
</dbReference>
<keyword evidence="1" id="KW-0597">Phosphoprotein</keyword>
<dbReference type="InterPro" id="IPR036867">
    <property type="entry name" value="R3H_dom_sf"/>
</dbReference>
<dbReference type="PROSITE" id="PS51061">
    <property type="entry name" value="R3H"/>
    <property type="match status" value="1"/>
</dbReference>
<evidence type="ECO:0000259" key="4">
    <source>
        <dbReference type="PROSITE" id="PS51673"/>
    </source>
</evidence>
<dbReference type="SUPFAM" id="SSF82708">
    <property type="entry name" value="R3H domain"/>
    <property type="match status" value="1"/>
</dbReference>
<dbReference type="AlphaFoldDB" id="A0A2S3IQM3"/>
<organism evidence="5">
    <name type="scientific">Panicum hallii</name>
    <dbReference type="NCBI Taxonomy" id="206008"/>
    <lineage>
        <taxon>Eukaryota</taxon>
        <taxon>Viridiplantae</taxon>
        <taxon>Streptophyta</taxon>
        <taxon>Embryophyta</taxon>
        <taxon>Tracheophyta</taxon>
        <taxon>Spermatophyta</taxon>
        <taxon>Magnoliopsida</taxon>
        <taxon>Liliopsida</taxon>
        <taxon>Poales</taxon>
        <taxon>Poaceae</taxon>
        <taxon>PACMAD clade</taxon>
        <taxon>Panicoideae</taxon>
        <taxon>Panicodae</taxon>
        <taxon>Paniceae</taxon>
        <taxon>Panicinae</taxon>
        <taxon>Panicum</taxon>
        <taxon>Panicum sect. Panicum</taxon>
    </lineage>
</organism>
<reference evidence="5" key="1">
    <citation type="submission" date="2018-04" db="EMBL/GenBank/DDBJ databases">
        <title>WGS assembly of Panicum hallii.</title>
        <authorList>
            <person name="Lovell J."/>
            <person name="Jenkins J."/>
            <person name="Lowry D."/>
            <person name="Mamidi S."/>
            <person name="Sreedasyam A."/>
            <person name="Weng X."/>
            <person name="Barry K."/>
            <person name="Bonette J."/>
            <person name="Campitelli B."/>
            <person name="Daum C."/>
            <person name="Gordon S."/>
            <person name="Gould B."/>
            <person name="Lipzen A."/>
            <person name="Macqueen A."/>
            <person name="Palacio-Mejia J."/>
            <person name="Plott C."/>
            <person name="Shakirov E."/>
            <person name="Shu S."/>
            <person name="Yoshinaga Y."/>
            <person name="Zane M."/>
            <person name="Rokhsar D."/>
            <person name="Grimwood J."/>
            <person name="Schmutz J."/>
            <person name="Juenger T."/>
        </authorList>
    </citation>
    <scope>NUCLEOTIDE SEQUENCE [LARGE SCALE GENOMIC DNA]</scope>
    <source>
        <strain evidence="5">FIL2</strain>
    </source>
</reference>
<evidence type="ECO:0000256" key="1">
    <source>
        <dbReference type="ARBA" id="ARBA00022553"/>
    </source>
</evidence>
<dbReference type="PANTHER" id="PTHR15672">
    <property type="entry name" value="CAMP-REGULATED PHOSPHOPROTEIN 21 RELATED R3H DOMAIN CONTAINING PROTEIN"/>
    <property type="match status" value="1"/>
</dbReference>
<proteinExistence type="predicted"/>
<name>A0A2S3IQM3_9POAL</name>
<dbReference type="PANTHER" id="PTHR15672:SF25">
    <property type="entry name" value="OS01G0100600 PROTEIN"/>
    <property type="match status" value="1"/>
</dbReference>
<dbReference type="Pfam" id="PF12752">
    <property type="entry name" value="SUZ"/>
    <property type="match status" value="1"/>
</dbReference>
<dbReference type="GO" id="GO:0003676">
    <property type="term" value="F:nucleic acid binding"/>
    <property type="evidence" value="ECO:0007669"/>
    <property type="project" value="UniProtKB-UniRule"/>
</dbReference>
<evidence type="ECO:0000313" key="5">
    <source>
        <dbReference type="EMBL" id="PAN49640.1"/>
    </source>
</evidence>
<dbReference type="Gene3D" id="3.30.1370.50">
    <property type="entry name" value="R3H-like domain"/>
    <property type="match status" value="1"/>
</dbReference>
<dbReference type="Gramene" id="PAN49640">
    <property type="protein sequence ID" value="PAN49640"/>
    <property type="gene ID" value="PAHAL_9G462200"/>
</dbReference>
<dbReference type="Proteomes" id="UP000243499">
    <property type="component" value="Chromosome 9"/>
</dbReference>
<dbReference type="Pfam" id="PF01424">
    <property type="entry name" value="R3H"/>
    <property type="match status" value="1"/>
</dbReference>
<dbReference type="CDD" id="cd02325">
    <property type="entry name" value="R3H"/>
    <property type="match status" value="1"/>
</dbReference>
<feature type="region of interest" description="Disordered" evidence="2">
    <location>
        <begin position="228"/>
        <end position="314"/>
    </location>
</feature>
<dbReference type="InterPro" id="IPR001374">
    <property type="entry name" value="R3H_dom"/>
</dbReference>
<accession>A0A2S3IQM3</accession>
<evidence type="ECO:0000259" key="3">
    <source>
        <dbReference type="PROSITE" id="PS51061"/>
    </source>
</evidence>
<protein>
    <recommendedName>
        <fullName evidence="6">R3H domain-containing protein</fullName>
    </recommendedName>
</protein>
<feature type="compositionally biased region" description="Polar residues" evidence="2">
    <location>
        <begin position="278"/>
        <end position="302"/>
    </location>
</feature>